<dbReference type="InterPro" id="IPR007374">
    <property type="entry name" value="ASCH_domain"/>
</dbReference>
<feature type="domain" description="ASCH" evidence="1">
    <location>
        <begin position="5"/>
        <end position="114"/>
    </location>
</feature>
<accession>A0A9D2Q2E4</accession>
<reference evidence="2" key="1">
    <citation type="journal article" date="2021" name="PeerJ">
        <title>Extensive microbial diversity within the chicken gut microbiome revealed by metagenomics and culture.</title>
        <authorList>
            <person name="Gilroy R."/>
            <person name="Ravi A."/>
            <person name="Getino M."/>
            <person name="Pursley I."/>
            <person name="Horton D.L."/>
            <person name="Alikhan N.F."/>
            <person name="Baker D."/>
            <person name="Gharbi K."/>
            <person name="Hall N."/>
            <person name="Watson M."/>
            <person name="Adriaenssens E.M."/>
            <person name="Foster-Nyarko E."/>
            <person name="Jarju S."/>
            <person name="Secka A."/>
            <person name="Antonio M."/>
            <person name="Oren A."/>
            <person name="Chaudhuri R.R."/>
            <person name="La Ragione R."/>
            <person name="Hildebrand F."/>
            <person name="Pallen M.J."/>
        </authorList>
    </citation>
    <scope>NUCLEOTIDE SEQUENCE</scope>
    <source>
        <strain evidence="2">5933</strain>
    </source>
</reference>
<protein>
    <submittedName>
        <fullName evidence="2">ASCH domain-containing protein</fullName>
    </submittedName>
</protein>
<proteinExistence type="predicted"/>
<dbReference type="PIRSF" id="PIRSF016134">
    <property type="entry name" value="UCP016134"/>
    <property type="match status" value="1"/>
</dbReference>
<dbReference type="AlphaFoldDB" id="A0A9D2Q2E4"/>
<evidence type="ECO:0000313" key="2">
    <source>
        <dbReference type="EMBL" id="HJC71624.1"/>
    </source>
</evidence>
<dbReference type="SUPFAM" id="SSF88697">
    <property type="entry name" value="PUA domain-like"/>
    <property type="match status" value="1"/>
</dbReference>
<comment type="caution">
    <text evidence="2">The sequence shown here is derived from an EMBL/GenBank/DDBJ whole genome shotgun (WGS) entry which is preliminary data.</text>
</comment>
<evidence type="ECO:0000313" key="3">
    <source>
        <dbReference type="Proteomes" id="UP000823918"/>
    </source>
</evidence>
<name>A0A9D2Q2E4_9FIRM</name>
<dbReference type="InterPro" id="IPR016645">
    <property type="entry name" value="UCP016134"/>
</dbReference>
<sequence length="114" mass="13569">MMHEMKLQPEYYNFILNGTKRIEIRLYDEKRQGIMLGDTIKFLKEPELSETFNAKVIGLLRYNSFEDMFKDFDISILADESMTKEGLIKVLEQFYTKEKQEQYGVLGIRIELID</sequence>
<dbReference type="InterPro" id="IPR015947">
    <property type="entry name" value="PUA-like_sf"/>
</dbReference>
<reference evidence="2" key="2">
    <citation type="submission" date="2021-04" db="EMBL/GenBank/DDBJ databases">
        <authorList>
            <person name="Gilroy R."/>
        </authorList>
    </citation>
    <scope>NUCLEOTIDE SEQUENCE</scope>
    <source>
        <strain evidence="2">5933</strain>
    </source>
</reference>
<dbReference type="SMART" id="SM01022">
    <property type="entry name" value="ASCH"/>
    <property type="match status" value="1"/>
</dbReference>
<dbReference type="Pfam" id="PF04266">
    <property type="entry name" value="ASCH"/>
    <property type="match status" value="1"/>
</dbReference>
<dbReference type="Gene3D" id="2.30.130.30">
    <property type="entry name" value="Hypothetical protein"/>
    <property type="match status" value="1"/>
</dbReference>
<gene>
    <name evidence="2" type="ORF">H9698_02360</name>
</gene>
<dbReference type="Proteomes" id="UP000823918">
    <property type="component" value="Unassembled WGS sequence"/>
</dbReference>
<organism evidence="2 3">
    <name type="scientific">Candidatus Ruthenibacterium merdavium</name>
    <dbReference type="NCBI Taxonomy" id="2838752"/>
    <lineage>
        <taxon>Bacteria</taxon>
        <taxon>Bacillati</taxon>
        <taxon>Bacillota</taxon>
        <taxon>Clostridia</taxon>
        <taxon>Eubacteriales</taxon>
        <taxon>Oscillospiraceae</taxon>
        <taxon>Ruthenibacterium</taxon>
    </lineage>
</organism>
<dbReference type="EMBL" id="DWWA01000016">
    <property type="protein sequence ID" value="HJC71624.1"/>
    <property type="molecule type" value="Genomic_DNA"/>
</dbReference>
<evidence type="ECO:0000259" key="1">
    <source>
        <dbReference type="SMART" id="SM01022"/>
    </source>
</evidence>